<proteinExistence type="predicted"/>
<organism evidence="2 3">
    <name type="scientific">Burkholderia singularis</name>
    <dbReference type="NCBI Taxonomy" id="1503053"/>
    <lineage>
        <taxon>Bacteria</taxon>
        <taxon>Pseudomonadati</taxon>
        <taxon>Pseudomonadota</taxon>
        <taxon>Betaproteobacteria</taxon>
        <taxon>Burkholderiales</taxon>
        <taxon>Burkholderiaceae</taxon>
        <taxon>Burkholderia</taxon>
        <taxon>pseudomallei group</taxon>
    </lineage>
</organism>
<name>A0A103E5D6_9BURK</name>
<reference evidence="2 3" key="1">
    <citation type="submission" date="2015-11" db="EMBL/GenBank/DDBJ databases">
        <title>Expanding the genomic diversity of Burkholderia species for the development of highly accurate diagnostics.</title>
        <authorList>
            <person name="Sahl J."/>
            <person name="Keim P."/>
            <person name="Wagner D."/>
        </authorList>
    </citation>
    <scope>NUCLEOTIDE SEQUENCE [LARGE SCALE GENOMIC DNA]</scope>
    <source>
        <strain evidence="2 3">TSV85</strain>
    </source>
</reference>
<comment type="caution">
    <text evidence="2">The sequence shown here is derived from an EMBL/GenBank/DDBJ whole genome shotgun (WGS) entry which is preliminary data.</text>
</comment>
<gene>
    <name evidence="2" type="ORF">WS67_08210</name>
</gene>
<dbReference type="AlphaFoldDB" id="A0A103E5D6"/>
<keyword evidence="3" id="KW-1185">Reference proteome</keyword>
<dbReference type="EMBL" id="LOWA01000018">
    <property type="protein sequence ID" value="KVE28691.1"/>
    <property type="molecule type" value="Genomic_DNA"/>
</dbReference>
<dbReference type="PROSITE" id="PS51257">
    <property type="entry name" value="PROKAR_LIPOPROTEIN"/>
    <property type="match status" value="1"/>
</dbReference>
<evidence type="ECO:0000313" key="3">
    <source>
        <dbReference type="Proteomes" id="UP000062788"/>
    </source>
</evidence>
<protein>
    <submittedName>
        <fullName evidence="2">Uncharacterized protein</fullName>
    </submittedName>
</protein>
<feature type="region of interest" description="Disordered" evidence="1">
    <location>
        <begin position="96"/>
        <end position="118"/>
    </location>
</feature>
<accession>A0A103E5D6</accession>
<evidence type="ECO:0000256" key="1">
    <source>
        <dbReference type="SAM" id="MobiDB-lite"/>
    </source>
</evidence>
<evidence type="ECO:0000313" key="2">
    <source>
        <dbReference type="EMBL" id="KVE28691.1"/>
    </source>
</evidence>
<dbReference type="Proteomes" id="UP000062788">
    <property type="component" value="Unassembled WGS sequence"/>
</dbReference>
<sequence>MRGNAAARSDAGARPIIESPAPAGLLFFSCILAPSWRAGGYADPDFRPNRDDARRCAGVIVHAAALPGMDRVQRGQCRRETTAKLMAIAPVAPRGGMSGIASPKRRRPRRCDEPASNAEGVCGASRRAGASGESAHTCIARGRQPVELRIDMAGDGFKKSVCILNALRIDQ</sequence>